<keyword evidence="6 7" id="KW-0342">GTP-binding</keyword>
<dbReference type="InterPro" id="IPR015946">
    <property type="entry name" value="KH_dom-like_a/b"/>
</dbReference>
<name>A0A127VJL4_9SPHI</name>
<feature type="binding site" evidence="7">
    <location>
        <begin position="59"/>
        <end position="63"/>
    </location>
    <ligand>
        <name>GTP</name>
        <dbReference type="ChEBI" id="CHEBI:37565"/>
    </ligand>
</feature>
<dbReference type="InterPro" id="IPR027417">
    <property type="entry name" value="P-loop_NTPase"/>
</dbReference>
<dbReference type="GO" id="GO:0070181">
    <property type="term" value="F:small ribosomal subunit rRNA binding"/>
    <property type="evidence" value="ECO:0007669"/>
    <property type="project" value="UniProtKB-UniRule"/>
</dbReference>
<dbReference type="Pfam" id="PF07650">
    <property type="entry name" value="KH_2"/>
    <property type="match status" value="1"/>
</dbReference>
<evidence type="ECO:0000256" key="3">
    <source>
        <dbReference type="ARBA" id="ARBA00022517"/>
    </source>
</evidence>
<dbReference type="InterPro" id="IPR005662">
    <property type="entry name" value="GTPase_Era-like"/>
</dbReference>
<evidence type="ECO:0000256" key="9">
    <source>
        <dbReference type="RuleBase" id="RU003761"/>
    </source>
</evidence>
<dbReference type="SUPFAM" id="SSF54814">
    <property type="entry name" value="Prokaryotic type KH domain (KH-domain type II)"/>
    <property type="match status" value="1"/>
</dbReference>
<gene>
    <name evidence="7" type="primary">era</name>
    <name evidence="12" type="ORF">AY601_4644</name>
</gene>
<evidence type="ECO:0000313" key="12">
    <source>
        <dbReference type="EMBL" id="AMQ01480.1"/>
    </source>
</evidence>
<dbReference type="AlphaFoldDB" id="A0A127VJL4"/>
<feature type="domain" description="Era-type G" evidence="11">
    <location>
        <begin position="4"/>
        <end position="169"/>
    </location>
</feature>
<dbReference type="GO" id="GO:0005525">
    <property type="term" value="F:GTP binding"/>
    <property type="evidence" value="ECO:0007669"/>
    <property type="project" value="UniProtKB-UniRule"/>
</dbReference>
<dbReference type="GO" id="GO:0043024">
    <property type="term" value="F:ribosomal small subunit binding"/>
    <property type="evidence" value="ECO:0007669"/>
    <property type="project" value="TreeGrafter"/>
</dbReference>
<dbReference type="NCBIfam" id="TIGR00231">
    <property type="entry name" value="small_GTP"/>
    <property type="match status" value="1"/>
</dbReference>
<dbReference type="PANTHER" id="PTHR42698">
    <property type="entry name" value="GTPASE ERA"/>
    <property type="match status" value="1"/>
</dbReference>
<keyword evidence="7" id="KW-0699">rRNA-binding</keyword>
<dbReference type="PATRIC" id="fig|188932.3.peg.4816"/>
<feature type="region of interest" description="G1" evidence="8">
    <location>
        <begin position="12"/>
        <end position="19"/>
    </location>
</feature>
<dbReference type="PRINTS" id="PR00326">
    <property type="entry name" value="GTP1OBG"/>
</dbReference>
<dbReference type="Proteomes" id="UP000071561">
    <property type="component" value="Chromosome"/>
</dbReference>
<feature type="region of interest" description="G4" evidence="8">
    <location>
        <begin position="119"/>
        <end position="122"/>
    </location>
</feature>
<keyword evidence="7" id="KW-1003">Cell membrane</keyword>
<sequence length="292" mass="33499">MSHKAGFVSIIGKPNVGKSTLMNALVGEKLSIITPKAQTTRHRILGIVNEEDSQIVFSDTPGIIKPRYGLQDSMMNFVKGALSDADLILFVTDINEQHDENDVLEKIINTTIPMIVLINKIDGATQEQVEEKQAYWQELLKPKHIYAISALHKYNLDGIMERILEYLPLHPPYYDKGDLTDKTQRFFVSEIIREKIFNNYQKEIPYSTEVVITSFKEEEKITRISAEIIVERDSQKNILIGKGGAMLKKVGTEARKDIEKFLDQKVFLETFVKVLPDWRSKKNYLKSFGYEN</sequence>
<dbReference type="InterPro" id="IPR006073">
    <property type="entry name" value="GTP-bd"/>
</dbReference>
<dbReference type="PROSITE" id="PS51713">
    <property type="entry name" value="G_ERA"/>
    <property type="match status" value="1"/>
</dbReference>
<accession>A0A127VJL4</accession>
<comment type="subcellular location">
    <subcellularLocation>
        <location evidence="7">Cytoplasm</location>
    </subcellularLocation>
    <subcellularLocation>
        <location evidence="7">Cell membrane</location>
        <topology evidence="7">Peripheral membrane protein</topology>
    </subcellularLocation>
</comment>
<dbReference type="SUPFAM" id="SSF52540">
    <property type="entry name" value="P-loop containing nucleoside triphosphate hydrolases"/>
    <property type="match status" value="1"/>
</dbReference>
<evidence type="ECO:0000256" key="5">
    <source>
        <dbReference type="ARBA" id="ARBA00022884"/>
    </source>
</evidence>
<keyword evidence="7" id="KW-0963">Cytoplasm</keyword>
<dbReference type="GO" id="GO:0003924">
    <property type="term" value="F:GTPase activity"/>
    <property type="evidence" value="ECO:0007669"/>
    <property type="project" value="UniProtKB-UniRule"/>
</dbReference>
<keyword evidence="4 7" id="KW-0547">Nucleotide-binding</keyword>
<dbReference type="Pfam" id="PF01926">
    <property type="entry name" value="MMR_HSR1"/>
    <property type="match status" value="1"/>
</dbReference>
<dbReference type="InterPro" id="IPR004044">
    <property type="entry name" value="KH_dom_type_2"/>
</dbReference>
<feature type="region of interest" description="G3" evidence="8">
    <location>
        <begin position="59"/>
        <end position="62"/>
    </location>
</feature>
<dbReference type="FunFam" id="3.30.300.20:FF:000003">
    <property type="entry name" value="GTPase Era"/>
    <property type="match status" value="1"/>
</dbReference>
<comment type="similarity">
    <text evidence="1 7 8 9">Belongs to the TRAFAC class TrmE-Era-EngA-EngB-Septin-like GTPase superfamily. Era GTPase family.</text>
</comment>
<dbReference type="NCBIfam" id="NF000908">
    <property type="entry name" value="PRK00089.1"/>
    <property type="match status" value="1"/>
</dbReference>
<feature type="domain" description="KH type-2" evidence="10">
    <location>
        <begin position="200"/>
        <end position="276"/>
    </location>
</feature>
<evidence type="ECO:0000259" key="11">
    <source>
        <dbReference type="PROSITE" id="PS51713"/>
    </source>
</evidence>
<dbReference type="CDD" id="cd22534">
    <property type="entry name" value="KH-II_Era"/>
    <property type="match status" value="1"/>
</dbReference>
<keyword evidence="13" id="KW-1185">Reference proteome</keyword>
<evidence type="ECO:0000259" key="10">
    <source>
        <dbReference type="PROSITE" id="PS50823"/>
    </source>
</evidence>
<evidence type="ECO:0000313" key="13">
    <source>
        <dbReference type="Proteomes" id="UP000071561"/>
    </source>
</evidence>
<keyword evidence="7" id="KW-0472">Membrane</keyword>
<evidence type="ECO:0000256" key="6">
    <source>
        <dbReference type="ARBA" id="ARBA00023134"/>
    </source>
</evidence>
<feature type="binding site" evidence="7">
    <location>
        <begin position="119"/>
        <end position="122"/>
    </location>
    <ligand>
        <name>GTP</name>
        <dbReference type="ChEBI" id="CHEBI:37565"/>
    </ligand>
</feature>
<dbReference type="KEGG" id="pcm:AY601_4644"/>
<evidence type="ECO:0000256" key="8">
    <source>
        <dbReference type="PROSITE-ProRule" id="PRU01050"/>
    </source>
</evidence>
<dbReference type="Gene3D" id="3.30.300.20">
    <property type="match status" value="1"/>
</dbReference>
<comment type="function">
    <text evidence="7">An essential GTPase that binds both GDP and GTP, with rapid nucleotide exchange. Plays a role in 16S rRNA processing and 30S ribosomal subunit biogenesis and possibly also in cell cycle regulation and energy metabolism.</text>
</comment>
<dbReference type="CDD" id="cd04163">
    <property type="entry name" value="Era"/>
    <property type="match status" value="1"/>
</dbReference>
<dbReference type="GO" id="GO:0005886">
    <property type="term" value="C:plasma membrane"/>
    <property type="evidence" value="ECO:0007669"/>
    <property type="project" value="UniProtKB-SubCell"/>
</dbReference>
<dbReference type="InterPro" id="IPR005225">
    <property type="entry name" value="Small_GTP-bd"/>
</dbReference>
<dbReference type="GO" id="GO:0005829">
    <property type="term" value="C:cytosol"/>
    <property type="evidence" value="ECO:0007669"/>
    <property type="project" value="TreeGrafter"/>
</dbReference>
<dbReference type="PROSITE" id="PS50823">
    <property type="entry name" value="KH_TYPE_2"/>
    <property type="match status" value="1"/>
</dbReference>
<comment type="subunit">
    <text evidence="7">Monomer.</text>
</comment>
<dbReference type="RefSeq" id="WP_068407853.1">
    <property type="nucleotide sequence ID" value="NZ_CP014504.1"/>
</dbReference>
<dbReference type="PANTHER" id="PTHR42698:SF1">
    <property type="entry name" value="GTPASE ERA, MITOCHONDRIAL"/>
    <property type="match status" value="1"/>
</dbReference>
<dbReference type="Gene3D" id="3.40.50.300">
    <property type="entry name" value="P-loop containing nucleotide triphosphate hydrolases"/>
    <property type="match status" value="1"/>
</dbReference>
<dbReference type="HAMAP" id="MF_00367">
    <property type="entry name" value="GTPase_Era"/>
    <property type="match status" value="1"/>
</dbReference>
<dbReference type="InterPro" id="IPR009019">
    <property type="entry name" value="KH_sf_prok-type"/>
</dbReference>
<feature type="region of interest" description="G2" evidence="8">
    <location>
        <begin position="38"/>
        <end position="42"/>
    </location>
</feature>
<evidence type="ECO:0000256" key="1">
    <source>
        <dbReference type="ARBA" id="ARBA00007921"/>
    </source>
</evidence>
<dbReference type="InterPro" id="IPR030388">
    <property type="entry name" value="G_ERA_dom"/>
</dbReference>
<keyword evidence="3 7" id="KW-0690">Ribosome biogenesis</keyword>
<dbReference type="EMBL" id="CP014504">
    <property type="protein sequence ID" value="AMQ01480.1"/>
    <property type="molecule type" value="Genomic_DNA"/>
</dbReference>
<dbReference type="OrthoDB" id="9805918at2"/>
<feature type="region of interest" description="G5" evidence="8">
    <location>
        <begin position="148"/>
        <end position="150"/>
    </location>
</feature>
<organism evidence="12 13">
    <name type="scientific">Pedobacter cryoconitis</name>
    <dbReference type="NCBI Taxonomy" id="188932"/>
    <lineage>
        <taxon>Bacteria</taxon>
        <taxon>Pseudomonadati</taxon>
        <taxon>Bacteroidota</taxon>
        <taxon>Sphingobacteriia</taxon>
        <taxon>Sphingobacteriales</taxon>
        <taxon>Sphingobacteriaceae</taxon>
        <taxon>Pedobacter</taxon>
    </lineage>
</organism>
<reference evidence="12 13" key="1">
    <citation type="submission" date="2016-03" db="EMBL/GenBank/DDBJ databases">
        <title>Complete genome sequence of Pedobacter cryoconitis PAMC 27485.</title>
        <authorList>
            <person name="Lee J."/>
            <person name="Kim O.-S."/>
        </authorList>
    </citation>
    <scope>NUCLEOTIDE SEQUENCE [LARGE SCALE GENOMIC DNA]</scope>
    <source>
        <strain evidence="12 13">PAMC 27485</strain>
    </source>
</reference>
<protein>
    <recommendedName>
        <fullName evidence="2 7">GTPase Era</fullName>
    </recommendedName>
</protein>
<evidence type="ECO:0000256" key="7">
    <source>
        <dbReference type="HAMAP-Rule" id="MF_00367"/>
    </source>
</evidence>
<keyword evidence="5 7" id="KW-0694">RNA-binding</keyword>
<feature type="binding site" evidence="7">
    <location>
        <begin position="12"/>
        <end position="19"/>
    </location>
    <ligand>
        <name>GTP</name>
        <dbReference type="ChEBI" id="CHEBI:37565"/>
    </ligand>
</feature>
<dbReference type="NCBIfam" id="TIGR00436">
    <property type="entry name" value="era"/>
    <property type="match status" value="1"/>
</dbReference>
<evidence type="ECO:0000256" key="4">
    <source>
        <dbReference type="ARBA" id="ARBA00022741"/>
    </source>
</evidence>
<proteinExistence type="inferred from homology"/>
<dbReference type="GO" id="GO:0000028">
    <property type="term" value="P:ribosomal small subunit assembly"/>
    <property type="evidence" value="ECO:0007669"/>
    <property type="project" value="TreeGrafter"/>
</dbReference>
<evidence type="ECO:0000256" key="2">
    <source>
        <dbReference type="ARBA" id="ARBA00020484"/>
    </source>
</evidence>